<evidence type="ECO:0000256" key="6">
    <source>
        <dbReference type="ARBA" id="ARBA00023136"/>
    </source>
</evidence>
<comment type="caution">
    <text evidence="8">The sequence shown here is derived from an EMBL/GenBank/DDBJ whole genome shotgun (WGS) entry which is preliminary data.</text>
</comment>
<dbReference type="AlphaFoldDB" id="A0A6N9PWX2"/>
<keyword evidence="3" id="KW-1003">Cell membrane</keyword>
<comment type="similarity">
    <text evidence="2">Belongs to the chromate ion transporter (CHR) (TC 2.A.51) family.</text>
</comment>
<feature type="transmembrane region" description="Helical" evidence="7">
    <location>
        <begin position="161"/>
        <end position="176"/>
    </location>
</feature>
<feature type="transmembrane region" description="Helical" evidence="7">
    <location>
        <begin position="44"/>
        <end position="64"/>
    </location>
</feature>
<name>A0A6N9PWX2_9BACL</name>
<organism evidence="8 9">
    <name type="scientific">Chengkuizengella marina</name>
    <dbReference type="NCBI Taxonomy" id="2507566"/>
    <lineage>
        <taxon>Bacteria</taxon>
        <taxon>Bacillati</taxon>
        <taxon>Bacillota</taxon>
        <taxon>Bacilli</taxon>
        <taxon>Bacillales</taxon>
        <taxon>Paenibacillaceae</taxon>
        <taxon>Chengkuizengella</taxon>
    </lineage>
</organism>
<dbReference type="InterPro" id="IPR052518">
    <property type="entry name" value="CHR_Transporter"/>
</dbReference>
<keyword evidence="9" id="KW-1185">Reference proteome</keyword>
<evidence type="ECO:0000256" key="4">
    <source>
        <dbReference type="ARBA" id="ARBA00022692"/>
    </source>
</evidence>
<accession>A0A6N9PWX2</accession>
<feature type="transmembrane region" description="Helical" evidence="7">
    <location>
        <begin position="107"/>
        <end position="127"/>
    </location>
</feature>
<dbReference type="RefSeq" id="WP_160644515.1">
    <property type="nucleotide sequence ID" value="NZ_SIJB01000007.1"/>
</dbReference>
<dbReference type="Proteomes" id="UP000448943">
    <property type="component" value="Unassembled WGS sequence"/>
</dbReference>
<dbReference type="GO" id="GO:0015109">
    <property type="term" value="F:chromate transmembrane transporter activity"/>
    <property type="evidence" value="ECO:0007669"/>
    <property type="project" value="InterPro"/>
</dbReference>
<dbReference type="InterPro" id="IPR003370">
    <property type="entry name" value="Chromate_transpt"/>
</dbReference>
<evidence type="ECO:0000256" key="7">
    <source>
        <dbReference type="SAM" id="Phobius"/>
    </source>
</evidence>
<keyword evidence="5 7" id="KW-1133">Transmembrane helix</keyword>
<dbReference type="Pfam" id="PF02417">
    <property type="entry name" value="Chromate_transp"/>
    <property type="match status" value="1"/>
</dbReference>
<feature type="transmembrane region" description="Helical" evidence="7">
    <location>
        <begin position="6"/>
        <end position="23"/>
    </location>
</feature>
<keyword evidence="4 7" id="KW-0812">Transmembrane</keyword>
<feature type="transmembrane region" description="Helical" evidence="7">
    <location>
        <begin position="133"/>
        <end position="154"/>
    </location>
</feature>
<protein>
    <submittedName>
        <fullName evidence="8">Chromate transporter</fullName>
    </submittedName>
</protein>
<dbReference type="PANTHER" id="PTHR43663:SF1">
    <property type="entry name" value="CHROMATE TRANSPORTER"/>
    <property type="match status" value="1"/>
</dbReference>
<evidence type="ECO:0000313" key="9">
    <source>
        <dbReference type="Proteomes" id="UP000448943"/>
    </source>
</evidence>
<comment type="subcellular location">
    <subcellularLocation>
        <location evidence="1">Cell membrane</location>
        <topology evidence="1">Multi-pass membrane protein</topology>
    </subcellularLocation>
</comment>
<feature type="transmembrane region" description="Helical" evidence="7">
    <location>
        <begin position="70"/>
        <end position="95"/>
    </location>
</feature>
<gene>
    <name evidence="8" type="ORF">ERL59_03430</name>
</gene>
<dbReference type="OrthoDB" id="9027281at2"/>
<dbReference type="EMBL" id="SIJB01000007">
    <property type="protein sequence ID" value="NBI28011.1"/>
    <property type="molecule type" value="Genomic_DNA"/>
</dbReference>
<evidence type="ECO:0000256" key="1">
    <source>
        <dbReference type="ARBA" id="ARBA00004651"/>
    </source>
</evidence>
<sequence length="177" mass="19753">MWELFWTFMKIGFVSFGGGYAMIPVIEHEVSIHQWMNEAQFVKAIAIAGMSPGPIAINTATYIGYSILDIWGAIVATLGMLIPSLLIMILIASLLYKVFHHDIVKSVFYGLRPVITALIIFAALIMATNSTLYSSFSWDLIVNLFIFIMALYLLIRHHKHPLLIIVLSGLVGMAFFG</sequence>
<proteinExistence type="inferred from homology"/>
<reference evidence="8 9" key="1">
    <citation type="submission" date="2019-01" db="EMBL/GenBank/DDBJ databases">
        <title>Chengkuizengella sp. nov., isolated from deep-sea sediment of East Pacific Ocean.</title>
        <authorList>
            <person name="Yang J."/>
            <person name="Lai Q."/>
            <person name="Shao Z."/>
        </authorList>
    </citation>
    <scope>NUCLEOTIDE SEQUENCE [LARGE SCALE GENOMIC DNA]</scope>
    <source>
        <strain evidence="8 9">YPA3-1-1</strain>
    </source>
</reference>
<evidence type="ECO:0000256" key="3">
    <source>
        <dbReference type="ARBA" id="ARBA00022475"/>
    </source>
</evidence>
<evidence type="ECO:0000313" key="8">
    <source>
        <dbReference type="EMBL" id="NBI28011.1"/>
    </source>
</evidence>
<dbReference type="GO" id="GO:0005886">
    <property type="term" value="C:plasma membrane"/>
    <property type="evidence" value="ECO:0007669"/>
    <property type="project" value="UniProtKB-SubCell"/>
</dbReference>
<keyword evidence="6 7" id="KW-0472">Membrane</keyword>
<evidence type="ECO:0000256" key="5">
    <source>
        <dbReference type="ARBA" id="ARBA00022989"/>
    </source>
</evidence>
<dbReference type="PANTHER" id="PTHR43663">
    <property type="entry name" value="CHROMATE TRANSPORT PROTEIN-RELATED"/>
    <property type="match status" value="1"/>
</dbReference>
<evidence type="ECO:0000256" key="2">
    <source>
        <dbReference type="ARBA" id="ARBA00005262"/>
    </source>
</evidence>